<proteinExistence type="predicted"/>
<dbReference type="Gene3D" id="3.10.100.10">
    <property type="entry name" value="Mannose-Binding Protein A, subunit A"/>
    <property type="match status" value="1"/>
</dbReference>
<gene>
    <name evidence="2" type="ORF">PENTCL1PPCAC_13756</name>
</gene>
<dbReference type="CDD" id="cd00037">
    <property type="entry name" value="CLECT"/>
    <property type="match status" value="1"/>
</dbReference>
<dbReference type="Pfam" id="PF00092">
    <property type="entry name" value="VWA"/>
    <property type="match status" value="1"/>
</dbReference>
<protein>
    <recommendedName>
        <fullName evidence="1">VWFA domain-containing protein</fullName>
    </recommendedName>
</protein>
<dbReference type="PANTHER" id="PTHR31024:SF3">
    <property type="entry name" value="C-TYPE LECTIN-RELATED"/>
    <property type="match status" value="1"/>
</dbReference>
<feature type="non-terminal residue" evidence="2">
    <location>
        <position position="1"/>
    </location>
</feature>
<reference evidence="2" key="1">
    <citation type="submission" date="2023-10" db="EMBL/GenBank/DDBJ databases">
        <title>Genome assembly of Pristionchus species.</title>
        <authorList>
            <person name="Yoshida K."/>
            <person name="Sommer R.J."/>
        </authorList>
    </citation>
    <scope>NUCLEOTIDE SEQUENCE</scope>
    <source>
        <strain evidence="2">RS0144</strain>
    </source>
</reference>
<evidence type="ECO:0000259" key="1">
    <source>
        <dbReference type="PROSITE" id="PS50234"/>
    </source>
</evidence>
<dbReference type="SUPFAM" id="SSF53300">
    <property type="entry name" value="vWA-like"/>
    <property type="match status" value="1"/>
</dbReference>
<dbReference type="Gene3D" id="3.40.50.410">
    <property type="entry name" value="von Willebrand factor, type A domain"/>
    <property type="match status" value="1"/>
</dbReference>
<dbReference type="SMART" id="SM00034">
    <property type="entry name" value="CLECT"/>
    <property type="match status" value="1"/>
</dbReference>
<dbReference type="PANTHER" id="PTHR31024">
    <property type="entry name" value="C-TYPE LECTIN"/>
    <property type="match status" value="1"/>
</dbReference>
<name>A0AAV5TG37_9BILA</name>
<evidence type="ECO:0000313" key="2">
    <source>
        <dbReference type="EMBL" id="GMS91581.1"/>
    </source>
</evidence>
<keyword evidence="3" id="KW-1185">Reference proteome</keyword>
<dbReference type="Proteomes" id="UP001432027">
    <property type="component" value="Unassembled WGS sequence"/>
</dbReference>
<dbReference type="InterPro" id="IPR001304">
    <property type="entry name" value="C-type_lectin-like"/>
</dbReference>
<comment type="caution">
    <text evidence="2">The sequence shown here is derived from an EMBL/GenBank/DDBJ whole genome shotgun (WGS) entry which is preliminary data.</text>
</comment>
<feature type="domain" description="VWFA" evidence="1">
    <location>
        <begin position="153"/>
        <end position="281"/>
    </location>
</feature>
<evidence type="ECO:0000313" key="3">
    <source>
        <dbReference type="Proteomes" id="UP001432027"/>
    </source>
</evidence>
<dbReference type="InterPro" id="IPR002035">
    <property type="entry name" value="VWF_A"/>
</dbReference>
<dbReference type="SUPFAM" id="SSF56436">
    <property type="entry name" value="C-type lectin-like"/>
    <property type="match status" value="1"/>
</dbReference>
<dbReference type="AlphaFoldDB" id="A0AAV5TG37"/>
<dbReference type="InterPro" id="IPR036465">
    <property type="entry name" value="vWFA_dom_sf"/>
</dbReference>
<accession>A0AAV5TG37</accession>
<sequence length="281" mass="31028">IITYSHVPACRSGFTYYKGWCVYSTQPTRLHYDDAVNTCKNLGEFSPSIHSKYDLDFWSDYAGTDQHFWLDTYCPEDGKLYAWMDGTTTDYFGPNNELMNCSHRYLVHMENNGISAGENIYTTAPAVCAYDPPATITVESSDCACNPSKIYLDIVFVVDTSANMPRDTVGDATATIQSTLYGLTFGTDYFESNVAALTYADSVQTVRYFGGFRTANDITSLSFPYLGGSSTKMADAIKEASTMISSNARNFTRGVIVLLTNSINQQNVASCRSAADSFKDN</sequence>
<organism evidence="2 3">
    <name type="scientific">Pristionchus entomophagus</name>
    <dbReference type="NCBI Taxonomy" id="358040"/>
    <lineage>
        <taxon>Eukaryota</taxon>
        <taxon>Metazoa</taxon>
        <taxon>Ecdysozoa</taxon>
        <taxon>Nematoda</taxon>
        <taxon>Chromadorea</taxon>
        <taxon>Rhabditida</taxon>
        <taxon>Rhabditina</taxon>
        <taxon>Diplogasteromorpha</taxon>
        <taxon>Diplogasteroidea</taxon>
        <taxon>Neodiplogasteridae</taxon>
        <taxon>Pristionchus</taxon>
    </lineage>
</organism>
<dbReference type="PROSITE" id="PS50234">
    <property type="entry name" value="VWFA"/>
    <property type="match status" value="1"/>
</dbReference>
<dbReference type="InterPro" id="IPR016186">
    <property type="entry name" value="C-type_lectin-like/link_sf"/>
</dbReference>
<dbReference type="EMBL" id="BTSX01000003">
    <property type="protein sequence ID" value="GMS91581.1"/>
    <property type="molecule type" value="Genomic_DNA"/>
</dbReference>
<dbReference type="InterPro" id="IPR016187">
    <property type="entry name" value="CTDL_fold"/>
</dbReference>